<accession>A0AAV1HXV8</accession>
<name>A0AAV1HXV8_9CHLO</name>
<reference evidence="1 2" key="1">
    <citation type="submission" date="2023-10" db="EMBL/GenBank/DDBJ databases">
        <authorList>
            <person name="Maclean D."/>
            <person name="Macfadyen A."/>
        </authorList>
    </citation>
    <scope>NUCLEOTIDE SEQUENCE [LARGE SCALE GENOMIC DNA]</scope>
</reference>
<dbReference type="AlphaFoldDB" id="A0AAV1HXV8"/>
<comment type="caution">
    <text evidence="1">The sequence shown here is derived from an EMBL/GenBank/DDBJ whole genome shotgun (WGS) entry which is preliminary data.</text>
</comment>
<evidence type="ECO:0000313" key="1">
    <source>
        <dbReference type="EMBL" id="CAK0750920.1"/>
    </source>
</evidence>
<evidence type="ECO:0000313" key="2">
    <source>
        <dbReference type="Proteomes" id="UP001314263"/>
    </source>
</evidence>
<proteinExistence type="predicted"/>
<organism evidence="1 2">
    <name type="scientific">Coccomyxa viridis</name>
    <dbReference type="NCBI Taxonomy" id="1274662"/>
    <lineage>
        <taxon>Eukaryota</taxon>
        <taxon>Viridiplantae</taxon>
        <taxon>Chlorophyta</taxon>
        <taxon>core chlorophytes</taxon>
        <taxon>Trebouxiophyceae</taxon>
        <taxon>Trebouxiophyceae incertae sedis</taxon>
        <taxon>Coccomyxaceae</taxon>
        <taxon>Coccomyxa</taxon>
    </lineage>
</organism>
<gene>
    <name evidence="1" type="ORF">CVIRNUC_002028</name>
</gene>
<dbReference type="Proteomes" id="UP001314263">
    <property type="component" value="Unassembled WGS sequence"/>
</dbReference>
<sequence>MAASQSSLTTLGVGSKLLRMQLLNRRDELLIMAEAGPDSQRSHATQATEQAGCFHESKMRVRQSLEIARDSVDWTSERQRQLVRVLTFNGSTLVEEVRSDVQPAAVPIVKLLIDCDRLGKAALYHGASCARFVAAAEELQAVLLSRRAAQLRPGALLNQAAILQEARCLGWLGRVETSQGDLPAFQGLSGALVGLAAKQSIRLHRRTDTDAVDATLVLKGKLASVGGLKAFRARTGHSPGFALHAIEPAIRKQPDLDLAEELAAEAEWAEADDHERPHCLIGQPEMRLFWRRCFGRQEEVTWDVFWARFPKDVSRRA</sequence>
<keyword evidence="2" id="KW-1185">Reference proteome</keyword>
<dbReference type="EMBL" id="CAUYUE010000003">
    <property type="protein sequence ID" value="CAK0750920.1"/>
    <property type="molecule type" value="Genomic_DNA"/>
</dbReference>
<protein>
    <submittedName>
        <fullName evidence="1">Uncharacterized protein</fullName>
    </submittedName>
</protein>